<keyword evidence="4" id="KW-1185">Reference proteome</keyword>
<proteinExistence type="predicted"/>
<evidence type="ECO:0000313" key="4">
    <source>
        <dbReference type="Proteomes" id="UP000801492"/>
    </source>
</evidence>
<dbReference type="AlphaFoldDB" id="A0A8K0GDB3"/>
<evidence type="ECO:0000313" key="3">
    <source>
        <dbReference type="EMBL" id="KAF2900480.1"/>
    </source>
</evidence>
<feature type="signal peptide" evidence="2">
    <location>
        <begin position="1"/>
        <end position="18"/>
    </location>
</feature>
<feature type="region of interest" description="Disordered" evidence="1">
    <location>
        <begin position="173"/>
        <end position="200"/>
    </location>
</feature>
<evidence type="ECO:0000256" key="2">
    <source>
        <dbReference type="SAM" id="SignalP"/>
    </source>
</evidence>
<gene>
    <name evidence="3" type="ORF">ILUMI_05706</name>
</gene>
<evidence type="ECO:0000256" key="1">
    <source>
        <dbReference type="SAM" id="MobiDB-lite"/>
    </source>
</evidence>
<name>A0A8K0GDB3_IGNLU</name>
<dbReference type="Proteomes" id="UP000801492">
    <property type="component" value="Unassembled WGS sequence"/>
</dbReference>
<keyword evidence="2" id="KW-0732">Signal</keyword>
<reference evidence="3" key="1">
    <citation type="submission" date="2019-08" db="EMBL/GenBank/DDBJ databases">
        <title>The genome of the North American firefly Photinus pyralis.</title>
        <authorList>
            <consortium name="Photinus pyralis genome working group"/>
            <person name="Fallon T.R."/>
            <person name="Sander Lower S.E."/>
            <person name="Weng J.-K."/>
        </authorList>
    </citation>
    <scope>NUCLEOTIDE SEQUENCE</scope>
    <source>
        <strain evidence="3">TRF0915ILg1</strain>
        <tissue evidence="3">Whole body</tissue>
    </source>
</reference>
<organism evidence="3 4">
    <name type="scientific">Ignelater luminosus</name>
    <name type="common">Cucubano</name>
    <name type="synonym">Pyrophorus luminosus</name>
    <dbReference type="NCBI Taxonomy" id="2038154"/>
    <lineage>
        <taxon>Eukaryota</taxon>
        <taxon>Metazoa</taxon>
        <taxon>Ecdysozoa</taxon>
        <taxon>Arthropoda</taxon>
        <taxon>Hexapoda</taxon>
        <taxon>Insecta</taxon>
        <taxon>Pterygota</taxon>
        <taxon>Neoptera</taxon>
        <taxon>Endopterygota</taxon>
        <taxon>Coleoptera</taxon>
        <taxon>Polyphaga</taxon>
        <taxon>Elateriformia</taxon>
        <taxon>Elateroidea</taxon>
        <taxon>Elateridae</taxon>
        <taxon>Agrypninae</taxon>
        <taxon>Pyrophorini</taxon>
        <taxon>Ignelater</taxon>
    </lineage>
</organism>
<sequence>MFIYLLIVITLYVQGNTAQECNYNANKFTEISCSYMTSLEEIRNKINDTLNQYGPVERLIEYLELQNCELTNLTLYSLRFFPNLKEIYIIDSKISKLSCEEDLTTNSMNRGETTNDDEETNEFQGQTDESVTSNTHIRHLYTRTQTTHYITTTLQLSFEEMVAVVCPWPKEKQSGRLPATVGENEPPNDAAAGITRLGHR</sequence>
<accession>A0A8K0GDB3</accession>
<dbReference type="EMBL" id="VTPC01002170">
    <property type="protein sequence ID" value="KAF2900480.1"/>
    <property type="molecule type" value="Genomic_DNA"/>
</dbReference>
<feature type="region of interest" description="Disordered" evidence="1">
    <location>
        <begin position="105"/>
        <end position="135"/>
    </location>
</feature>
<protein>
    <submittedName>
        <fullName evidence="3">Uncharacterized protein</fullName>
    </submittedName>
</protein>
<feature type="compositionally biased region" description="Polar residues" evidence="1">
    <location>
        <begin position="123"/>
        <end position="135"/>
    </location>
</feature>
<feature type="chain" id="PRO_5035463498" evidence="2">
    <location>
        <begin position="19"/>
        <end position="200"/>
    </location>
</feature>
<comment type="caution">
    <text evidence="3">The sequence shown here is derived from an EMBL/GenBank/DDBJ whole genome shotgun (WGS) entry which is preliminary data.</text>
</comment>